<feature type="transmembrane region" description="Helical" evidence="8">
    <location>
        <begin position="169"/>
        <end position="189"/>
    </location>
</feature>
<dbReference type="Proteomes" id="UP000583639">
    <property type="component" value="Unassembled WGS sequence"/>
</dbReference>
<accession>A0A848R3R6</accession>
<feature type="transmembrane region" description="Helical" evidence="8">
    <location>
        <begin position="105"/>
        <end position="128"/>
    </location>
</feature>
<keyword evidence="2 8" id="KW-1003">Cell membrane</keyword>
<feature type="transmembrane region" description="Helical" evidence="8">
    <location>
        <begin position="68"/>
        <end position="85"/>
    </location>
</feature>
<dbReference type="PANTHER" id="PTHR35529">
    <property type="entry name" value="MANGANESE EFFLUX PUMP MNTP-RELATED"/>
    <property type="match status" value="1"/>
</dbReference>
<sequence length="190" mass="21195">MTTLEIWLLAISLAMDCFTVSITSGIIMRRICWRTFFIMAFFFGLFQAVMPLIGWFAASRFSHLIENYDHWIAFGLLAFLGGRMIKESFSNEDKRCFDPTKLKVVVTLAIATSIDALAIGISFAFVGINSFTSILSPIAIIGFTSFVISTLGSLIGVFCGKRFNLRMELWGGLVLIIIGVKILIEHLFLS</sequence>
<evidence type="ECO:0000256" key="6">
    <source>
        <dbReference type="ARBA" id="ARBA00023136"/>
    </source>
</evidence>
<evidence type="ECO:0000256" key="2">
    <source>
        <dbReference type="ARBA" id="ARBA00022475"/>
    </source>
</evidence>
<keyword evidence="5 8" id="KW-0406">Ion transport</keyword>
<keyword evidence="6 8" id="KW-0472">Membrane</keyword>
<evidence type="ECO:0000256" key="3">
    <source>
        <dbReference type="ARBA" id="ARBA00022692"/>
    </source>
</evidence>
<feature type="transmembrane region" description="Helical" evidence="8">
    <location>
        <begin position="35"/>
        <end position="56"/>
    </location>
</feature>
<comment type="similarity">
    <text evidence="8">Belongs to the MntP (TC 9.B.29) family.</text>
</comment>
<evidence type="ECO:0000313" key="9">
    <source>
        <dbReference type="EMBL" id="NMW41542.1"/>
    </source>
</evidence>
<evidence type="ECO:0000313" key="10">
    <source>
        <dbReference type="Proteomes" id="UP000583639"/>
    </source>
</evidence>
<dbReference type="GO" id="GO:0005886">
    <property type="term" value="C:plasma membrane"/>
    <property type="evidence" value="ECO:0007669"/>
    <property type="project" value="UniProtKB-SubCell"/>
</dbReference>
<gene>
    <name evidence="8" type="primary">mntP</name>
    <name evidence="9" type="ORF">HKQ55_15770</name>
</gene>
<keyword evidence="7 8" id="KW-0464">Manganese</keyword>
<keyword evidence="3 8" id="KW-0812">Transmembrane</keyword>
<dbReference type="Pfam" id="PF02659">
    <property type="entry name" value="Mntp"/>
    <property type="match status" value="1"/>
</dbReference>
<dbReference type="InterPro" id="IPR022929">
    <property type="entry name" value="Put_MntP"/>
</dbReference>
<evidence type="ECO:0000256" key="4">
    <source>
        <dbReference type="ARBA" id="ARBA00022989"/>
    </source>
</evidence>
<dbReference type="EMBL" id="JABDSI010000129">
    <property type="protein sequence ID" value="NMW41542.1"/>
    <property type="molecule type" value="Genomic_DNA"/>
</dbReference>
<comment type="subcellular location">
    <subcellularLocation>
        <location evidence="8">Cell membrane</location>
        <topology evidence="8">Multi-pass membrane protein</topology>
    </subcellularLocation>
</comment>
<evidence type="ECO:0000256" key="5">
    <source>
        <dbReference type="ARBA" id="ARBA00023065"/>
    </source>
</evidence>
<reference evidence="9 10" key="1">
    <citation type="submission" date="2020-04" db="EMBL/GenBank/DDBJ databases">
        <title>A novel gut-associated lysogenic phage, Bacteroides phage BV01, alters the host transcriptome and bile acid metabolism in Bacteroides vulgatus.</title>
        <authorList>
            <person name="Campbell D.E."/>
            <person name="Ly L."/>
            <person name="Ridlon J.M."/>
            <person name="Hsiao A."/>
            <person name="Degnan P.H."/>
        </authorList>
    </citation>
    <scope>NUCLEOTIDE SEQUENCE [LARGE SCALE GENOMIC DNA]</scope>
    <source>
        <strain evidence="9 10">VPI-BV8526</strain>
    </source>
</reference>
<organism evidence="9 10">
    <name type="scientific">Phocaeicola vulgatus</name>
    <name type="common">Bacteroides vulgatus</name>
    <dbReference type="NCBI Taxonomy" id="821"/>
    <lineage>
        <taxon>Bacteria</taxon>
        <taxon>Pseudomonadati</taxon>
        <taxon>Bacteroidota</taxon>
        <taxon>Bacteroidia</taxon>
        <taxon>Bacteroidales</taxon>
        <taxon>Bacteroidaceae</taxon>
        <taxon>Phocaeicola</taxon>
    </lineage>
</organism>
<dbReference type="AlphaFoldDB" id="A0A848R3R6"/>
<evidence type="ECO:0000256" key="8">
    <source>
        <dbReference type="HAMAP-Rule" id="MF_01521"/>
    </source>
</evidence>
<comment type="caution">
    <text evidence="9">The sequence shown here is derived from an EMBL/GenBank/DDBJ whole genome shotgun (WGS) entry which is preliminary data.</text>
</comment>
<comment type="function">
    <text evidence="8">Probably functions as a manganese efflux pump.</text>
</comment>
<dbReference type="GO" id="GO:0005384">
    <property type="term" value="F:manganese ion transmembrane transporter activity"/>
    <property type="evidence" value="ECO:0007669"/>
    <property type="project" value="UniProtKB-UniRule"/>
</dbReference>
<keyword evidence="1 8" id="KW-0813">Transport</keyword>
<evidence type="ECO:0000256" key="1">
    <source>
        <dbReference type="ARBA" id="ARBA00022448"/>
    </source>
</evidence>
<dbReference type="PANTHER" id="PTHR35529:SF1">
    <property type="entry name" value="MANGANESE EFFLUX PUMP MNTP-RELATED"/>
    <property type="match status" value="1"/>
</dbReference>
<dbReference type="HAMAP" id="MF_01521">
    <property type="entry name" value="MntP_pump"/>
    <property type="match status" value="1"/>
</dbReference>
<protein>
    <recommendedName>
        <fullName evidence="8">Putative manganese efflux pump MntP</fullName>
    </recommendedName>
</protein>
<proteinExistence type="inferred from homology"/>
<feature type="transmembrane region" description="Helical" evidence="8">
    <location>
        <begin position="6"/>
        <end position="28"/>
    </location>
</feature>
<name>A0A848R3R6_PHOVU</name>
<keyword evidence="4 8" id="KW-1133">Transmembrane helix</keyword>
<feature type="transmembrane region" description="Helical" evidence="8">
    <location>
        <begin position="134"/>
        <end position="157"/>
    </location>
</feature>
<evidence type="ECO:0000256" key="7">
    <source>
        <dbReference type="ARBA" id="ARBA00023211"/>
    </source>
</evidence>
<dbReference type="InterPro" id="IPR003810">
    <property type="entry name" value="Mntp/YtaF"/>
</dbReference>
<dbReference type="RefSeq" id="WP_172770245.1">
    <property type="nucleotide sequence ID" value="NZ_JABDSI010000129.1"/>
</dbReference>